<dbReference type="InterPro" id="IPR049083">
    <property type="entry name" value="TACO1_YebC_N"/>
</dbReference>
<protein>
    <recommendedName>
        <fullName evidence="6">YebC-like protein</fullName>
    </recommendedName>
</protein>
<evidence type="ECO:0000256" key="1">
    <source>
        <dbReference type="ARBA" id="ARBA00008724"/>
    </source>
</evidence>
<dbReference type="InterPro" id="IPR029072">
    <property type="entry name" value="YebC-like"/>
</dbReference>
<sequence>MKVYGADPNNNSRLAAILATAKKAGFPKASMEAAVARGQGRSATGAALENLTLEVILPPGIGIVVDIETDNKAATLPDLRHLVKVKGGTVTPTAYLFQRKGRVAFEKDERNLGEDEVLEQAIEAGAEDVETDEDGNIVVWTDPSMISAMANSLQQGLDLKVLSSDIIWDANKDTNLALNDDNEAKSLQELVNVLRENPNVQAIYTNATQGNVSDEVWAEVDVD</sequence>
<feature type="domain" description="TACO1/YebC-like second and third" evidence="2">
    <location>
        <begin position="49"/>
        <end position="207"/>
    </location>
</feature>
<organism evidence="4 5">
    <name type="scientific">Coleophoma crateriformis</name>
    <dbReference type="NCBI Taxonomy" id="565419"/>
    <lineage>
        <taxon>Eukaryota</taxon>
        <taxon>Fungi</taxon>
        <taxon>Dikarya</taxon>
        <taxon>Ascomycota</taxon>
        <taxon>Pezizomycotina</taxon>
        <taxon>Leotiomycetes</taxon>
        <taxon>Helotiales</taxon>
        <taxon>Dermateaceae</taxon>
        <taxon>Coleophoma</taxon>
    </lineage>
</organism>
<dbReference type="Gene3D" id="1.10.10.200">
    <property type="match status" value="1"/>
</dbReference>
<name>A0A3D8T6Y8_9HELO</name>
<evidence type="ECO:0008006" key="6">
    <source>
        <dbReference type="Google" id="ProtNLM"/>
    </source>
</evidence>
<keyword evidence="5" id="KW-1185">Reference proteome</keyword>
<dbReference type="InterPro" id="IPR048300">
    <property type="entry name" value="TACO1_YebC-like_2nd/3rd_dom"/>
</dbReference>
<comment type="caution">
    <text evidence="4">The sequence shown here is derived from an EMBL/GenBank/DDBJ whole genome shotgun (WGS) entry which is preliminary data.</text>
</comment>
<evidence type="ECO:0000313" key="5">
    <source>
        <dbReference type="Proteomes" id="UP000256328"/>
    </source>
</evidence>
<dbReference type="EMBL" id="PDLN01000001">
    <property type="protein sequence ID" value="RDW94290.1"/>
    <property type="molecule type" value="Genomic_DNA"/>
</dbReference>
<dbReference type="Pfam" id="PF01709">
    <property type="entry name" value="Transcrip_reg"/>
    <property type="match status" value="1"/>
</dbReference>
<dbReference type="InterPro" id="IPR026564">
    <property type="entry name" value="Transcrip_reg_TACO1-like_dom3"/>
</dbReference>
<dbReference type="PANTHER" id="PTHR12532:SF0">
    <property type="entry name" value="TRANSLATIONAL ACTIVATOR OF CYTOCHROME C OXIDASE 1"/>
    <property type="match status" value="1"/>
</dbReference>
<feature type="domain" description="TACO1/YebC-like N-terminal" evidence="3">
    <location>
        <begin position="2"/>
        <end position="40"/>
    </location>
</feature>
<dbReference type="SUPFAM" id="SSF75625">
    <property type="entry name" value="YebC-like"/>
    <property type="match status" value="1"/>
</dbReference>
<dbReference type="Gene3D" id="3.30.70.980">
    <property type="match status" value="2"/>
</dbReference>
<dbReference type="InterPro" id="IPR002876">
    <property type="entry name" value="Transcrip_reg_TACO1-like"/>
</dbReference>
<dbReference type="AlphaFoldDB" id="A0A3D8T6Y8"/>
<dbReference type="OrthoDB" id="2017544at2759"/>
<evidence type="ECO:0000259" key="3">
    <source>
        <dbReference type="Pfam" id="PF20772"/>
    </source>
</evidence>
<reference evidence="4 5" key="1">
    <citation type="journal article" date="2018" name="IMA Fungus">
        <title>IMA Genome-F 9: Draft genome sequence of Annulohypoxylon stygium, Aspergillus mulundensis, Berkeleyomyces basicola (syn. Thielaviopsis basicola), Ceratocystis smalleyi, two Cercospora beticola strains, Coleophoma cylindrospora, Fusarium fracticaudum, Phialophora cf. hyalina, and Morchella septimelata.</title>
        <authorList>
            <person name="Wingfield B.D."/>
            <person name="Bills G.F."/>
            <person name="Dong Y."/>
            <person name="Huang W."/>
            <person name="Nel W.J."/>
            <person name="Swalarsk-Parry B.S."/>
            <person name="Vaghefi N."/>
            <person name="Wilken P.M."/>
            <person name="An Z."/>
            <person name="de Beer Z.W."/>
            <person name="De Vos L."/>
            <person name="Chen L."/>
            <person name="Duong T.A."/>
            <person name="Gao Y."/>
            <person name="Hammerbacher A."/>
            <person name="Kikkert J.R."/>
            <person name="Li Y."/>
            <person name="Li H."/>
            <person name="Li K."/>
            <person name="Li Q."/>
            <person name="Liu X."/>
            <person name="Ma X."/>
            <person name="Naidoo K."/>
            <person name="Pethybridge S.J."/>
            <person name="Sun J."/>
            <person name="Steenkamp E.T."/>
            <person name="van der Nest M.A."/>
            <person name="van Wyk S."/>
            <person name="Wingfield M.J."/>
            <person name="Xiong C."/>
            <person name="Yue Q."/>
            <person name="Zhang X."/>
        </authorList>
    </citation>
    <scope>NUCLEOTIDE SEQUENCE [LARGE SCALE GENOMIC DNA]</scope>
    <source>
        <strain evidence="4 5">BP5796</strain>
    </source>
</reference>
<proteinExistence type="inferred from homology"/>
<dbReference type="PANTHER" id="PTHR12532">
    <property type="entry name" value="TRANSLATIONAL ACTIVATOR OF CYTOCHROME C OXIDASE 1"/>
    <property type="match status" value="1"/>
</dbReference>
<dbReference type="GO" id="GO:0005739">
    <property type="term" value="C:mitochondrion"/>
    <property type="evidence" value="ECO:0007669"/>
    <property type="project" value="TreeGrafter"/>
</dbReference>
<dbReference type="Proteomes" id="UP000256328">
    <property type="component" value="Unassembled WGS sequence"/>
</dbReference>
<evidence type="ECO:0000313" key="4">
    <source>
        <dbReference type="EMBL" id="RDW94290.1"/>
    </source>
</evidence>
<accession>A0A3D8T6Y8</accession>
<comment type="similarity">
    <text evidence="1">Belongs to the TACO1 family.</text>
</comment>
<gene>
    <name evidence="4" type="ORF">BP5796_00053</name>
</gene>
<evidence type="ECO:0000259" key="2">
    <source>
        <dbReference type="Pfam" id="PF01709"/>
    </source>
</evidence>
<dbReference type="Pfam" id="PF20772">
    <property type="entry name" value="TACO1_YebC_N"/>
    <property type="match status" value="1"/>
</dbReference>
<dbReference type="InterPro" id="IPR017856">
    <property type="entry name" value="Integrase-like_N"/>
</dbReference>